<evidence type="ECO:0000256" key="1">
    <source>
        <dbReference type="SAM" id="MobiDB-lite"/>
    </source>
</evidence>
<evidence type="ECO:0000313" key="3">
    <source>
        <dbReference type="EMBL" id="GHJ89086.1"/>
    </source>
</evidence>
<protein>
    <submittedName>
        <fullName evidence="3">Uncharacterized protein</fullName>
    </submittedName>
</protein>
<keyword evidence="2" id="KW-0812">Transmembrane</keyword>
<name>A0A8H3TWW4_9TREE</name>
<dbReference type="OrthoDB" id="2505950at2759"/>
<proteinExistence type="predicted"/>
<dbReference type="EMBL" id="BLZA01000035">
    <property type="protein sequence ID" value="GHJ89086.1"/>
    <property type="molecule type" value="Genomic_DNA"/>
</dbReference>
<accession>A0A8H3TWW4</accession>
<feature type="region of interest" description="Disordered" evidence="1">
    <location>
        <begin position="167"/>
        <end position="193"/>
    </location>
</feature>
<evidence type="ECO:0000313" key="4">
    <source>
        <dbReference type="Proteomes" id="UP000620104"/>
    </source>
</evidence>
<organism evidence="3 4">
    <name type="scientific">Naganishia liquefaciens</name>
    <dbReference type="NCBI Taxonomy" id="104408"/>
    <lineage>
        <taxon>Eukaryota</taxon>
        <taxon>Fungi</taxon>
        <taxon>Dikarya</taxon>
        <taxon>Basidiomycota</taxon>
        <taxon>Agaricomycotina</taxon>
        <taxon>Tremellomycetes</taxon>
        <taxon>Filobasidiales</taxon>
        <taxon>Filobasidiaceae</taxon>
        <taxon>Naganishia</taxon>
    </lineage>
</organism>
<keyword evidence="4" id="KW-1185">Reference proteome</keyword>
<evidence type="ECO:0000256" key="2">
    <source>
        <dbReference type="SAM" id="Phobius"/>
    </source>
</evidence>
<feature type="transmembrane region" description="Helical" evidence="2">
    <location>
        <begin position="12"/>
        <end position="32"/>
    </location>
</feature>
<gene>
    <name evidence="3" type="ORF">NliqN6_5488</name>
</gene>
<comment type="caution">
    <text evidence="3">The sequence shown here is derived from an EMBL/GenBank/DDBJ whole genome shotgun (WGS) entry which is preliminary data.</text>
</comment>
<sequence>MGYNGYSTFEVVSTAVVWVVFVAVVVVVYRVAGVAEGMIEEKKGQLRAQGVNISKSGVTVQTARVAPSREEVIASTQRAIETSAAKVSAHRDAFRFGDNSATIANVPLATIDDNSISAADQSGVPPPGSAAAEGLAAAKGQGMTTSFGAVRGGGTVNEGQVPVGAGEAVDSAASGDARNSKRSLFKRNKKAVA</sequence>
<dbReference type="Proteomes" id="UP000620104">
    <property type="component" value="Unassembled WGS sequence"/>
</dbReference>
<reference evidence="3" key="1">
    <citation type="submission" date="2020-07" db="EMBL/GenBank/DDBJ databases">
        <title>Draft Genome Sequence of a Deep-Sea Yeast, Naganishia (Cryptococcus) liquefaciens strain N6.</title>
        <authorList>
            <person name="Han Y.W."/>
            <person name="Kajitani R."/>
            <person name="Morimoto H."/>
            <person name="Parhat M."/>
            <person name="Tsubouchi H."/>
            <person name="Bakenova O."/>
            <person name="Ogata M."/>
            <person name="Argunhan B."/>
            <person name="Aoki R."/>
            <person name="Kajiwara S."/>
            <person name="Itoh T."/>
            <person name="Iwasaki H."/>
        </authorList>
    </citation>
    <scope>NUCLEOTIDE SEQUENCE</scope>
    <source>
        <strain evidence="3">N6</strain>
    </source>
</reference>
<keyword evidence="2" id="KW-1133">Transmembrane helix</keyword>
<feature type="compositionally biased region" description="Basic residues" evidence="1">
    <location>
        <begin position="180"/>
        <end position="193"/>
    </location>
</feature>
<keyword evidence="2" id="KW-0472">Membrane</keyword>
<dbReference type="AlphaFoldDB" id="A0A8H3TWW4"/>